<dbReference type="InterPro" id="IPR025392">
    <property type="entry name" value="DUF4124"/>
</dbReference>
<sequence length="157" mass="18279">MLRINSVLLVVCFMLPQAELQAQVYKWVDEQGKVHFSDQPPRENNAAEMEKVDIKTRPISGDQPAPSAEQRRQRQQQLLKTMAEDRQALEQQREEKRQAKKKQQAVCARLKKRKEKALWATHFYHVNEQGERVYDDEKTAEGKRQAAIDAYQKECGG</sequence>
<reference evidence="4" key="1">
    <citation type="journal article" date="2019" name="Int. J. Syst. Evol. Microbiol.">
        <title>The Global Catalogue of Microorganisms (GCM) 10K type strain sequencing project: providing services to taxonomists for standard genome sequencing and annotation.</title>
        <authorList>
            <consortium name="The Broad Institute Genomics Platform"/>
            <consortium name="The Broad Institute Genome Sequencing Center for Infectious Disease"/>
            <person name="Wu L."/>
            <person name="Ma J."/>
        </authorList>
    </citation>
    <scope>NUCLEOTIDE SEQUENCE [LARGE SCALE GENOMIC DNA]</scope>
    <source>
        <strain evidence="4">KCTC 42424</strain>
    </source>
</reference>
<dbReference type="RefSeq" id="WP_376865093.1">
    <property type="nucleotide sequence ID" value="NZ_JBHRYB010000005.1"/>
</dbReference>
<proteinExistence type="predicted"/>
<evidence type="ECO:0000313" key="3">
    <source>
        <dbReference type="EMBL" id="MFC3679403.1"/>
    </source>
</evidence>
<keyword evidence="4" id="KW-1185">Reference proteome</keyword>
<evidence type="ECO:0000313" key="4">
    <source>
        <dbReference type="Proteomes" id="UP001595722"/>
    </source>
</evidence>
<evidence type="ECO:0000259" key="2">
    <source>
        <dbReference type="Pfam" id="PF13511"/>
    </source>
</evidence>
<feature type="region of interest" description="Disordered" evidence="1">
    <location>
        <begin position="35"/>
        <end position="104"/>
    </location>
</feature>
<dbReference type="Pfam" id="PF13511">
    <property type="entry name" value="DUF4124"/>
    <property type="match status" value="1"/>
</dbReference>
<feature type="compositionally biased region" description="Basic and acidic residues" evidence="1">
    <location>
        <begin position="82"/>
        <end position="97"/>
    </location>
</feature>
<protein>
    <submittedName>
        <fullName evidence="3">DUF4124 domain-containing protein</fullName>
    </submittedName>
</protein>
<feature type="domain" description="DUF4124" evidence="2">
    <location>
        <begin position="20"/>
        <end position="60"/>
    </location>
</feature>
<organism evidence="3 4">
    <name type="scientific">Bacterioplanoides pacificum</name>
    <dbReference type="NCBI Taxonomy" id="1171596"/>
    <lineage>
        <taxon>Bacteria</taxon>
        <taxon>Pseudomonadati</taxon>
        <taxon>Pseudomonadota</taxon>
        <taxon>Gammaproteobacteria</taxon>
        <taxon>Oceanospirillales</taxon>
        <taxon>Oceanospirillaceae</taxon>
        <taxon>Bacterioplanoides</taxon>
    </lineage>
</organism>
<comment type="caution">
    <text evidence="3">The sequence shown here is derived from an EMBL/GenBank/DDBJ whole genome shotgun (WGS) entry which is preliminary data.</text>
</comment>
<accession>A0ABV7VR01</accession>
<gene>
    <name evidence="3" type="ORF">ACFOMG_04665</name>
</gene>
<name>A0ABV7VR01_9GAMM</name>
<dbReference type="EMBL" id="JBHRYB010000005">
    <property type="protein sequence ID" value="MFC3679403.1"/>
    <property type="molecule type" value="Genomic_DNA"/>
</dbReference>
<dbReference type="Proteomes" id="UP001595722">
    <property type="component" value="Unassembled WGS sequence"/>
</dbReference>
<evidence type="ECO:0000256" key="1">
    <source>
        <dbReference type="SAM" id="MobiDB-lite"/>
    </source>
</evidence>